<dbReference type="OMA" id="DQNGDCS"/>
<reference evidence="13" key="1">
    <citation type="submission" date="2025-08" db="UniProtKB">
        <authorList>
            <consortium name="RefSeq"/>
        </authorList>
    </citation>
    <scope>IDENTIFICATION</scope>
    <source>
        <tissue evidence="13">Liver</tissue>
    </source>
</reference>
<evidence type="ECO:0000256" key="2">
    <source>
        <dbReference type="ARBA" id="ARBA00022448"/>
    </source>
</evidence>
<feature type="compositionally biased region" description="Low complexity" evidence="9">
    <location>
        <begin position="43"/>
        <end position="53"/>
    </location>
</feature>
<dbReference type="InterPro" id="IPR016444">
    <property type="entry name" value="Synaptobrevin/VAMP"/>
</dbReference>
<dbReference type="RefSeq" id="XP_025024124.1">
    <property type="nucleotide sequence ID" value="XM_025168356.1"/>
</dbReference>
<dbReference type="SUPFAM" id="SSF58038">
    <property type="entry name" value="SNARE fusion complex"/>
    <property type="match status" value="1"/>
</dbReference>
<dbReference type="AlphaFoldDB" id="A0A9F5MSE3"/>
<keyword evidence="5 10" id="KW-1133">Transmembrane helix</keyword>
<dbReference type="InterPro" id="IPR042855">
    <property type="entry name" value="V_SNARE_CC"/>
</dbReference>
<keyword evidence="4" id="KW-0653">Protein transport</keyword>
<feature type="non-terminal residue" evidence="13">
    <location>
        <position position="1"/>
    </location>
</feature>
<dbReference type="CDD" id="cd15868">
    <property type="entry name" value="R-SNARE_VAMP8"/>
    <property type="match status" value="1"/>
</dbReference>
<dbReference type="Pfam" id="PF00957">
    <property type="entry name" value="Synaptobrevin"/>
    <property type="match status" value="1"/>
</dbReference>
<evidence type="ECO:0000256" key="6">
    <source>
        <dbReference type="ARBA" id="ARBA00023136"/>
    </source>
</evidence>
<feature type="compositionally biased region" description="Basic and acidic residues" evidence="9">
    <location>
        <begin position="74"/>
        <end position="98"/>
    </location>
</feature>
<evidence type="ECO:0000256" key="1">
    <source>
        <dbReference type="ARBA" id="ARBA00008025"/>
    </source>
</evidence>
<dbReference type="GO" id="GO:0016192">
    <property type="term" value="P:vesicle-mediated transport"/>
    <property type="evidence" value="ECO:0007669"/>
    <property type="project" value="InterPro"/>
</dbReference>
<dbReference type="PROSITE" id="PS00417">
    <property type="entry name" value="SYNAPTOBREVIN"/>
    <property type="match status" value="1"/>
</dbReference>
<dbReference type="PROSITE" id="PS50892">
    <property type="entry name" value="V_SNARE"/>
    <property type="match status" value="1"/>
</dbReference>
<feature type="transmembrane region" description="Helical" evidence="10">
    <location>
        <begin position="203"/>
        <end position="225"/>
    </location>
</feature>
<dbReference type="OrthoDB" id="190375at2759"/>
<comment type="similarity">
    <text evidence="1">Belongs to the synaptobrevin family.</text>
</comment>
<evidence type="ECO:0000313" key="12">
    <source>
        <dbReference type="Proteomes" id="UP000695026"/>
    </source>
</evidence>
<proteinExistence type="inferred from homology"/>
<feature type="domain" description="V-SNARE coiled-coil homology" evidence="11">
    <location>
        <begin position="138"/>
        <end position="198"/>
    </location>
</feature>
<keyword evidence="3 10" id="KW-0812">Transmembrane</keyword>
<evidence type="ECO:0000256" key="9">
    <source>
        <dbReference type="SAM" id="MobiDB-lite"/>
    </source>
</evidence>
<sequence length="227" mass="24572">LSKPPGFRRSPRSAGPVRESENIDGLRGVKGGVGLEPGGGAQRGPRGAPLPSRSRARDSSRPGRSRCPLLALSRPEREERRLDPPKATCEEATARAEEEVGSPGTAKYREAASTLEAERSSSTMEGGSGSGPGMGSERVKNLQNEVEGVKNIMTQNVERILARGENLDHLRNKTEDLEATSEHFKTTSQKVARKYWWKNIKMIAIICIIAVIILILIILLATGVIPS</sequence>
<protein>
    <submittedName>
        <fullName evidence="13">Vesicle-associated membrane protein 8</fullName>
    </submittedName>
</protein>
<evidence type="ECO:0000256" key="4">
    <source>
        <dbReference type="ARBA" id="ARBA00022927"/>
    </source>
</evidence>
<organism evidence="12 13">
    <name type="scientific">Python bivittatus</name>
    <name type="common">Burmese python</name>
    <name type="synonym">Python molurus bivittatus</name>
    <dbReference type="NCBI Taxonomy" id="176946"/>
    <lineage>
        <taxon>Eukaryota</taxon>
        <taxon>Metazoa</taxon>
        <taxon>Chordata</taxon>
        <taxon>Craniata</taxon>
        <taxon>Vertebrata</taxon>
        <taxon>Euteleostomi</taxon>
        <taxon>Lepidosauria</taxon>
        <taxon>Squamata</taxon>
        <taxon>Bifurcata</taxon>
        <taxon>Unidentata</taxon>
        <taxon>Episquamata</taxon>
        <taxon>Toxicofera</taxon>
        <taxon>Serpentes</taxon>
        <taxon>Henophidia</taxon>
        <taxon>Pythonidae</taxon>
        <taxon>Python</taxon>
    </lineage>
</organism>
<dbReference type="PRINTS" id="PR00219">
    <property type="entry name" value="SYNAPTOBREVN"/>
</dbReference>
<evidence type="ECO:0000256" key="5">
    <source>
        <dbReference type="ARBA" id="ARBA00022989"/>
    </source>
</evidence>
<evidence type="ECO:0000313" key="13">
    <source>
        <dbReference type="RefSeq" id="XP_025024124.1"/>
    </source>
</evidence>
<dbReference type="KEGG" id="pbi:103064128"/>
<feature type="region of interest" description="Disordered" evidence="9">
    <location>
        <begin position="1"/>
        <end position="138"/>
    </location>
</feature>
<keyword evidence="6 10" id="KW-0472">Membrane</keyword>
<keyword evidence="12" id="KW-1185">Reference proteome</keyword>
<comment type="subcellular location">
    <subcellularLocation>
        <location evidence="7">Endomembrane system</location>
        <topology evidence="7">Single-pass type IV membrane protein</topology>
    </subcellularLocation>
</comment>
<feature type="compositionally biased region" description="Gly residues" evidence="9">
    <location>
        <begin position="28"/>
        <end position="42"/>
    </location>
</feature>
<dbReference type="GeneID" id="103064128"/>
<dbReference type="GO" id="GO:0005737">
    <property type="term" value="C:cytoplasm"/>
    <property type="evidence" value="ECO:0007669"/>
    <property type="project" value="UniProtKB-ARBA"/>
</dbReference>
<name>A0A9F5MSE3_PYTBI</name>
<dbReference type="PANTHER" id="PTHR45701">
    <property type="entry name" value="SYNAPTOBREVIN FAMILY MEMBER"/>
    <property type="match status" value="1"/>
</dbReference>
<dbReference type="CTD" id="8673"/>
<dbReference type="Gene3D" id="1.20.5.110">
    <property type="match status" value="1"/>
</dbReference>
<dbReference type="InterPro" id="IPR001388">
    <property type="entry name" value="Synaptobrevin-like"/>
</dbReference>
<evidence type="ECO:0000259" key="11">
    <source>
        <dbReference type="PROSITE" id="PS50892"/>
    </source>
</evidence>
<evidence type="ECO:0000256" key="8">
    <source>
        <dbReference type="PROSITE-ProRule" id="PRU00290"/>
    </source>
</evidence>
<evidence type="ECO:0000256" key="10">
    <source>
        <dbReference type="SAM" id="Phobius"/>
    </source>
</evidence>
<evidence type="ECO:0000256" key="7">
    <source>
        <dbReference type="ARBA" id="ARBA00046280"/>
    </source>
</evidence>
<dbReference type="GO" id="GO:0016020">
    <property type="term" value="C:membrane"/>
    <property type="evidence" value="ECO:0007669"/>
    <property type="project" value="InterPro"/>
</dbReference>
<gene>
    <name evidence="13" type="primary">VAMP8</name>
</gene>
<accession>A0A9F5MSE3</accession>
<evidence type="ECO:0000256" key="3">
    <source>
        <dbReference type="ARBA" id="ARBA00022692"/>
    </source>
</evidence>
<keyword evidence="2" id="KW-0813">Transport</keyword>
<dbReference type="GO" id="GO:0015031">
    <property type="term" value="P:protein transport"/>
    <property type="evidence" value="ECO:0007669"/>
    <property type="project" value="UniProtKB-KW"/>
</dbReference>
<dbReference type="FunFam" id="1.20.5.110:FF:000004">
    <property type="entry name" value="Vesicle-associated membrane protein 7"/>
    <property type="match status" value="1"/>
</dbReference>
<keyword evidence="8" id="KW-0175">Coiled coil</keyword>
<dbReference type="Proteomes" id="UP000695026">
    <property type="component" value="Unplaced"/>
</dbReference>
<dbReference type="GO" id="GO:0012505">
    <property type="term" value="C:endomembrane system"/>
    <property type="evidence" value="ECO:0007669"/>
    <property type="project" value="UniProtKB-SubCell"/>
</dbReference>